<dbReference type="EMBL" id="MASW01000007">
    <property type="protein sequence ID" value="PXY18939.1"/>
    <property type="molecule type" value="Genomic_DNA"/>
</dbReference>
<dbReference type="GO" id="GO:0046872">
    <property type="term" value="F:metal ion binding"/>
    <property type="evidence" value="ECO:0007669"/>
    <property type="project" value="UniProtKB-KW"/>
</dbReference>
<dbReference type="AlphaFoldDB" id="A0A2V4AGF7"/>
<reference evidence="3 4" key="1">
    <citation type="submission" date="2016-07" db="EMBL/GenBank/DDBJ databases">
        <title>Draft genome sequence of Prauserella muralis DSM 45305, isolated from a mould-covered wall in an indoor environment.</title>
        <authorList>
            <person name="Ruckert C."/>
            <person name="Albersmeier A."/>
            <person name="Jiang C.-L."/>
            <person name="Jiang Y."/>
            <person name="Kalinowski J."/>
            <person name="Schneider O."/>
            <person name="Winkler A."/>
            <person name="Zotchev S.B."/>
        </authorList>
    </citation>
    <scope>NUCLEOTIDE SEQUENCE [LARGE SCALE GENOMIC DNA]</scope>
    <source>
        <strain evidence="3 4">DSM 45305</strain>
    </source>
</reference>
<keyword evidence="2" id="KW-0479">Metal-binding</keyword>
<proteinExistence type="predicted"/>
<dbReference type="InterPro" id="IPR011042">
    <property type="entry name" value="6-blade_b-propeller_TolB-like"/>
</dbReference>
<dbReference type="RefSeq" id="WP_170160620.1">
    <property type="nucleotide sequence ID" value="NZ_MASW01000007.1"/>
</dbReference>
<name>A0A2V4AGF7_9PSEU</name>
<keyword evidence="2" id="KW-0862">Zinc</keyword>
<evidence type="ECO:0000313" key="3">
    <source>
        <dbReference type="EMBL" id="PXY18939.1"/>
    </source>
</evidence>
<comment type="cofactor">
    <cofactor evidence="2">
        <name>Zn(2+)</name>
        <dbReference type="ChEBI" id="CHEBI:29105"/>
    </cofactor>
    <text evidence="2">Binds 1 divalent metal cation per subunit.</text>
</comment>
<accession>A0A2V4AGF7</accession>
<dbReference type="InterPro" id="IPR051262">
    <property type="entry name" value="SMP-30/CGR1_Lactonase"/>
</dbReference>
<dbReference type="InterPro" id="IPR005511">
    <property type="entry name" value="SMP-30"/>
</dbReference>
<dbReference type="PRINTS" id="PR01790">
    <property type="entry name" value="SMP30FAMILY"/>
</dbReference>
<evidence type="ECO:0000256" key="2">
    <source>
        <dbReference type="PIRSR" id="PIRSR605511-2"/>
    </source>
</evidence>
<comment type="caution">
    <text evidence="3">The sequence shown here is derived from an EMBL/GenBank/DDBJ whole genome shotgun (WGS) entry which is preliminary data.</text>
</comment>
<feature type="binding site" evidence="2">
    <location>
        <position position="204"/>
    </location>
    <ligand>
        <name>a divalent metal cation</name>
        <dbReference type="ChEBI" id="CHEBI:60240"/>
    </ligand>
</feature>
<dbReference type="Gene3D" id="2.120.10.30">
    <property type="entry name" value="TolB, C-terminal domain"/>
    <property type="match status" value="1"/>
</dbReference>
<sequence>MTATSGNDARAGVLAAGIGFTEGPLWTADGRLLVVVTSRGLVAQIDLDGAGVVGTIDTGGGPNGLAETGDGTVWVAQNGVVRRGGSQRGVPPGLQRILGADVTQVAVPHAMAPNDLAVGPDGRIWFTDPGPGASGPGRLCAHDPSTGCTSVLLDGIGYPNGLAIDGDLVYLAWTDAGHVTRHHWTGDRLDVADVPLVLPAGGPDGLALDTDRRLYAAAPDADAVVVFEPDGRPGRTIRFDEPTFPTNLCFAGPDLDVLVVTAAKGGRVLIVDDLGGARGLPLCRGGW</sequence>
<gene>
    <name evidence="3" type="ORF">BAY60_29370</name>
</gene>
<keyword evidence="4" id="KW-1185">Reference proteome</keyword>
<evidence type="ECO:0000256" key="1">
    <source>
        <dbReference type="PIRSR" id="PIRSR605511-1"/>
    </source>
</evidence>
<dbReference type="SUPFAM" id="SSF63829">
    <property type="entry name" value="Calcium-dependent phosphotriesterase"/>
    <property type="match status" value="1"/>
</dbReference>
<dbReference type="Pfam" id="PF08450">
    <property type="entry name" value="SGL"/>
    <property type="match status" value="1"/>
</dbReference>
<dbReference type="PANTHER" id="PTHR47572">
    <property type="entry name" value="LIPOPROTEIN-RELATED"/>
    <property type="match status" value="1"/>
</dbReference>
<dbReference type="Proteomes" id="UP000249915">
    <property type="component" value="Unassembled WGS sequence"/>
</dbReference>
<evidence type="ECO:0000313" key="4">
    <source>
        <dbReference type="Proteomes" id="UP000249915"/>
    </source>
</evidence>
<organism evidence="3 4">
    <name type="scientific">Prauserella muralis</name>
    <dbReference type="NCBI Taxonomy" id="588067"/>
    <lineage>
        <taxon>Bacteria</taxon>
        <taxon>Bacillati</taxon>
        <taxon>Actinomycetota</taxon>
        <taxon>Actinomycetes</taxon>
        <taxon>Pseudonocardiales</taxon>
        <taxon>Pseudonocardiaceae</taxon>
        <taxon>Prauserella</taxon>
    </lineage>
</organism>
<feature type="active site" description="Proton donor/acceptor" evidence="1">
    <location>
        <position position="204"/>
    </location>
</feature>
<protein>
    <submittedName>
        <fullName evidence="3">Uncharacterized protein</fullName>
    </submittedName>
</protein>
<dbReference type="InterPro" id="IPR013658">
    <property type="entry name" value="SGL"/>
</dbReference>
<dbReference type="PANTHER" id="PTHR47572:SF5">
    <property type="entry name" value="BLR2277 PROTEIN"/>
    <property type="match status" value="1"/>
</dbReference>